<feature type="compositionally biased region" description="Polar residues" evidence="1">
    <location>
        <begin position="9"/>
        <end position="19"/>
    </location>
</feature>
<reference evidence="2" key="2">
    <citation type="submission" date="2020-09" db="EMBL/GenBank/DDBJ databases">
        <authorList>
            <person name="Sun Q."/>
            <person name="Ohkuma M."/>
        </authorList>
    </citation>
    <scope>NUCLEOTIDE SEQUENCE</scope>
    <source>
        <strain evidence="2">JCM 3035</strain>
    </source>
</reference>
<feature type="region of interest" description="Disordered" evidence="1">
    <location>
        <begin position="1"/>
        <end position="69"/>
    </location>
</feature>
<accession>A0A917RPH6</accession>
<evidence type="ECO:0000256" key="1">
    <source>
        <dbReference type="SAM" id="MobiDB-lite"/>
    </source>
</evidence>
<feature type="compositionally biased region" description="Basic and acidic residues" evidence="1">
    <location>
        <begin position="21"/>
        <end position="35"/>
    </location>
</feature>
<reference evidence="2" key="1">
    <citation type="journal article" date="2014" name="Int. J. Syst. Evol. Microbiol.">
        <title>Complete genome sequence of Corynebacterium casei LMG S-19264T (=DSM 44701T), isolated from a smear-ripened cheese.</title>
        <authorList>
            <consortium name="US DOE Joint Genome Institute (JGI-PGF)"/>
            <person name="Walter F."/>
            <person name="Albersmeier A."/>
            <person name="Kalinowski J."/>
            <person name="Ruckert C."/>
        </authorList>
    </citation>
    <scope>NUCLEOTIDE SEQUENCE</scope>
    <source>
        <strain evidence="2">JCM 3035</strain>
    </source>
</reference>
<name>A0A917RPH6_9ACTN</name>
<comment type="caution">
    <text evidence="2">The sequence shown here is derived from an EMBL/GenBank/DDBJ whole genome shotgun (WGS) entry which is preliminary data.</text>
</comment>
<protein>
    <submittedName>
        <fullName evidence="2">Uncharacterized protein</fullName>
    </submittedName>
</protein>
<gene>
    <name evidence="2" type="ORF">GCM10010094_92080</name>
</gene>
<evidence type="ECO:0000313" key="2">
    <source>
        <dbReference type="EMBL" id="GGL16849.1"/>
    </source>
</evidence>
<keyword evidence="3" id="KW-1185">Reference proteome</keyword>
<organism evidence="2 3">
    <name type="scientific">Streptomyces flaveus</name>
    <dbReference type="NCBI Taxonomy" id="66370"/>
    <lineage>
        <taxon>Bacteria</taxon>
        <taxon>Bacillati</taxon>
        <taxon>Actinomycetota</taxon>
        <taxon>Actinomycetes</taxon>
        <taxon>Kitasatosporales</taxon>
        <taxon>Streptomycetaceae</taxon>
        <taxon>Streptomyces</taxon>
        <taxon>Streptomyces aurantiacus group</taxon>
    </lineage>
</organism>
<dbReference type="Proteomes" id="UP000637788">
    <property type="component" value="Unassembled WGS sequence"/>
</dbReference>
<dbReference type="AlphaFoldDB" id="A0A917RPH6"/>
<sequence length="82" mass="8930">MLAEGLPPTAQNRAEQTSYPDVDHDPAAIDRHIRNGPDVVSVHLPRPDPAHRAGKGNIPGPGQDPDHLAGVRHILDDQRREP</sequence>
<proteinExistence type="predicted"/>
<dbReference type="EMBL" id="BMPQ01000057">
    <property type="protein sequence ID" value="GGL16849.1"/>
    <property type="molecule type" value="Genomic_DNA"/>
</dbReference>
<evidence type="ECO:0000313" key="3">
    <source>
        <dbReference type="Proteomes" id="UP000637788"/>
    </source>
</evidence>